<dbReference type="GO" id="GO:0003677">
    <property type="term" value="F:DNA binding"/>
    <property type="evidence" value="ECO:0007669"/>
    <property type="project" value="InterPro"/>
</dbReference>
<name>T1JMZ2_STRMM</name>
<dbReference type="EnsemblMetazoa" id="SMAR015221-RA">
    <property type="protein sequence ID" value="SMAR015221-PA"/>
    <property type="gene ID" value="SMAR015221"/>
</dbReference>
<dbReference type="PROSITE" id="PS50982">
    <property type="entry name" value="MBD"/>
    <property type="match status" value="1"/>
</dbReference>
<sequence>MSEDGDDEFEDAASAVHPNVIQHEVNFPWRLIGGSSIFANWWREEHMRQVGESAQKRVDVYYYPEAGKRLRSKGEFEAYCVAKGLIYEARRFNFAPIERHPEFEYQEVDTKAGLQKKLVKKQIHFTMREPSSYKEAMNSPQAKEWTAAVVQYAINTSNYRIELTLCQSERVWAYSDASWANDPTTSLSFGGFIVYVGGAPIGWSCRKQASVACSTMEAEFFALVDCVREVYWLCNISETCLIFDYVSKPCIFADALSSIQFTTNDVENTRTKHIRVKFHWLRGMFTWINRVFDPY</sequence>
<evidence type="ECO:0000313" key="2">
    <source>
        <dbReference type="EnsemblMetazoa" id="SMAR015221-PA"/>
    </source>
</evidence>
<reference evidence="3" key="1">
    <citation type="submission" date="2011-05" db="EMBL/GenBank/DDBJ databases">
        <authorList>
            <person name="Richards S.R."/>
            <person name="Qu J."/>
            <person name="Jiang H."/>
            <person name="Jhangiani S.N."/>
            <person name="Agravi P."/>
            <person name="Goodspeed R."/>
            <person name="Gross S."/>
            <person name="Mandapat C."/>
            <person name="Jackson L."/>
            <person name="Mathew T."/>
            <person name="Pu L."/>
            <person name="Thornton R."/>
            <person name="Saada N."/>
            <person name="Wilczek-Boney K.B."/>
            <person name="Lee S."/>
            <person name="Kovar C."/>
            <person name="Wu Y."/>
            <person name="Scherer S.E."/>
            <person name="Worley K.C."/>
            <person name="Muzny D.M."/>
            <person name="Gibbs R."/>
        </authorList>
    </citation>
    <scope>NUCLEOTIDE SEQUENCE</scope>
    <source>
        <strain evidence="3">Brora</strain>
    </source>
</reference>
<dbReference type="eggNOG" id="KOG0017">
    <property type="taxonomic scope" value="Eukaryota"/>
</dbReference>
<feature type="domain" description="MBD" evidence="1">
    <location>
        <begin position="27"/>
        <end position="99"/>
    </location>
</feature>
<dbReference type="PANTHER" id="PTHR11439">
    <property type="entry name" value="GAG-POL-RELATED RETROTRANSPOSON"/>
    <property type="match status" value="1"/>
</dbReference>
<dbReference type="InterPro" id="IPR016177">
    <property type="entry name" value="DNA-bd_dom_sf"/>
</dbReference>
<dbReference type="EMBL" id="AFFK01012724">
    <property type="status" value="NOT_ANNOTATED_CDS"/>
    <property type="molecule type" value="Genomic_DNA"/>
</dbReference>
<dbReference type="HOGENOM" id="CLU_944336_0_0_1"/>
<dbReference type="PANTHER" id="PTHR11439:SF483">
    <property type="entry name" value="PEPTIDE SYNTHASE GLIP-LIKE, PUTATIVE (AFU_ORTHOLOGUE AFUA_3G12920)-RELATED"/>
    <property type="match status" value="1"/>
</dbReference>
<evidence type="ECO:0000259" key="1">
    <source>
        <dbReference type="PROSITE" id="PS50982"/>
    </source>
</evidence>
<dbReference type="SUPFAM" id="SSF54171">
    <property type="entry name" value="DNA-binding domain"/>
    <property type="match status" value="1"/>
</dbReference>
<protein>
    <recommendedName>
        <fullName evidence="1">MBD domain-containing protein</fullName>
    </recommendedName>
</protein>
<dbReference type="STRING" id="126957.T1JMZ2"/>
<proteinExistence type="predicted"/>
<reference evidence="2" key="2">
    <citation type="submission" date="2015-02" db="UniProtKB">
        <authorList>
            <consortium name="EnsemblMetazoa"/>
        </authorList>
    </citation>
    <scope>IDENTIFICATION</scope>
</reference>
<organism evidence="2 3">
    <name type="scientific">Strigamia maritima</name>
    <name type="common">European centipede</name>
    <name type="synonym">Geophilus maritimus</name>
    <dbReference type="NCBI Taxonomy" id="126957"/>
    <lineage>
        <taxon>Eukaryota</taxon>
        <taxon>Metazoa</taxon>
        <taxon>Ecdysozoa</taxon>
        <taxon>Arthropoda</taxon>
        <taxon>Myriapoda</taxon>
        <taxon>Chilopoda</taxon>
        <taxon>Pleurostigmophora</taxon>
        <taxon>Geophilomorpha</taxon>
        <taxon>Linotaeniidae</taxon>
        <taxon>Strigamia</taxon>
    </lineage>
</organism>
<dbReference type="Proteomes" id="UP000014500">
    <property type="component" value="Unassembled WGS sequence"/>
</dbReference>
<keyword evidence="3" id="KW-1185">Reference proteome</keyword>
<dbReference type="Gene3D" id="3.30.890.10">
    <property type="entry name" value="Methyl-cpg-binding Protein 2, Chain A"/>
    <property type="match status" value="1"/>
</dbReference>
<evidence type="ECO:0000313" key="3">
    <source>
        <dbReference type="Proteomes" id="UP000014500"/>
    </source>
</evidence>
<accession>T1JMZ2</accession>
<dbReference type="InterPro" id="IPR001739">
    <property type="entry name" value="Methyl_CpG_DNA-bd"/>
</dbReference>
<dbReference type="PhylomeDB" id="T1JMZ2"/>
<dbReference type="CDD" id="cd09272">
    <property type="entry name" value="RNase_HI_RT_Ty1"/>
    <property type="match status" value="1"/>
</dbReference>
<dbReference type="AlphaFoldDB" id="T1JMZ2"/>
<dbReference type="Pfam" id="PF01429">
    <property type="entry name" value="MBD"/>
    <property type="match status" value="1"/>
</dbReference>